<comment type="similarity">
    <text evidence="1">Belongs to the plant acyltransferase family.</text>
</comment>
<dbReference type="InterPro" id="IPR023213">
    <property type="entry name" value="CAT-like_dom_sf"/>
</dbReference>
<dbReference type="Proteomes" id="UP001320420">
    <property type="component" value="Unassembled WGS sequence"/>
</dbReference>
<accession>A0AAN9UX10</accession>
<organism evidence="4 5">
    <name type="scientific">Diatrype stigma</name>
    <dbReference type="NCBI Taxonomy" id="117547"/>
    <lineage>
        <taxon>Eukaryota</taxon>
        <taxon>Fungi</taxon>
        <taxon>Dikarya</taxon>
        <taxon>Ascomycota</taxon>
        <taxon>Pezizomycotina</taxon>
        <taxon>Sordariomycetes</taxon>
        <taxon>Xylariomycetidae</taxon>
        <taxon>Xylariales</taxon>
        <taxon>Diatrypaceae</taxon>
        <taxon>Diatrype</taxon>
    </lineage>
</organism>
<sequence length="603" mass="64771">MSTSNHVQTRVFPPTKPEQPQKTPLSILDATVARFAPSSAIWLFEELPNAVSETEFLETLKSSFVEVLGEFPQWTGQLKWVEARLGGKHTERFNRPEIVWGTAEDPGAEWNTVNHPLLRIDAVVPGPTAWTSGTGVWMATDFPTDAMVSATPLALHDLRTYKGLPALTVQVNLFAGGGYGIGVKLAHMLGDAQSLLVFVSQWAAKSQNAFLHTINNNNHAGGVAPAAPISTIMGPPIFDPAALDARAAGDIDASAADSQLVATARALPLHRFDWWDPALPSYLAPLADVSRPPPELLAVAGPGADELQTPAPWSTWDLTRPVSRAVLHFSKAEIENIKAAAVRENADITTTTGYNADPGTHGTSEVQISRLDALLAHLFETINRARFGRSDDAAAAAEPEDEGKGGAVTTREVFLNVTLDARRRVSPPLPEMSIGSPLFLTYVKATLLEVGGKRPSGEGEGEGDDSVDSSGGVVMSQSLGTTARKLRQTMLRFTPDKVAAMLHDAAHEVSPQRLWQAFAGSHHVLVTSWLRLPLYDIEFVGGQRPRHVHPAFTLIDGIVIVRDSAPDGDAAGGIDVDLFLDSEAMLRLLEGAKGKGGLRKFRA</sequence>
<dbReference type="EMBL" id="JAKJXP020000013">
    <property type="protein sequence ID" value="KAK7755426.1"/>
    <property type="molecule type" value="Genomic_DNA"/>
</dbReference>
<feature type="region of interest" description="Disordered" evidence="3">
    <location>
        <begin position="1"/>
        <end position="23"/>
    </location>
</feature>
<feature type="region of interest" description="Disordered" evidence="3">
    <location>
        <begin position="451"/>
        <end position="473"/>
    </location>
</feature>
<dbReference type="Gene3D" id="3.30.559.10">
    <property type="entry name" value="Chloramphenicol acetyltransferase-like domain"/>
    <property type="match status" value="2"/>
</dbReference>
<evidence type="ECO:0000313" key="4">
    <source>
        <dbReference type="EMBL" id="KAK7755426.1"/>
    </source>
</evidence>
<keyword evidence="2" id="KW-0808">Transferase</keyword>
<dbReference type="GO" id="GO:0016740">
    <property type="term" value="F:transferase activity"/>
    <property type="evidence" value="ECO:0007669"/>
    <property type="project" value="UniProtKB-KW"/>
</dbReference>
<reference evidence="4 5" key="1">
    <citation type="submission" date="2024-02" db="EMBL/GenBank/DDBJ databases">
        <title>De novo assembly and annotation of 12 fungi associated with fruit tree decline syndrome in Ontario, Canada.</title>
        <authorList>
            <person name="Sulman M."/>
            <person name="Ellouze W."/>
            <person name="Ilyukhin E."/>
        </authorList>
    </citation>
    <scope>NUCLEOTIDE SEQUENCE [LARGE SCALE GENOMIC DNA]</scope>
    <source>
        <strain evidence="4 5">M11/M66-122</strain>
    </source>
</reference>
<evidence type="ECO:0000256" key="2">
    <source>
        <dbReference type="ARBA" id="ARBA00022679"/>
    </source>
</evidence>
<evidence type="ECO:0000256" key="1">
    <source>
        <dbReference type="ARBA" id="ARBA00009861"/>
    </source>
</evidence>
<proteinExistence type="inferred from homology"/>
<evidence type="ECO:0008006" key="6">
    <source>
        <dbReference type="Google" id="ProtNLM"/>
    </source>
</evidence>
<dbReference type="PANTHER" id="PTHR31623:SF17">
    <property type="entry name" value="F21J9.9"/>
    <property type="match status" value="1"/>
</dbReference>
<keyword evidence="5" id="KW-1185">Reference proteome</keyword>
<gene>
    <name evidence="4" type="ORF">SLS62_002653</name>
</gene>
<name>A0AAN9UX10_9PEZI</name>
<dbReference type="AlphaFoldDB" id="A0AAN9UX10"/>
<evidence type="ECO:0000256" key="3">
    <source>
        <dbReference type="SAM" id="MobiDB-lite"/>
    </source>
</evidence>
<protein>
    <recommendedName>
        <fullName evidence="6">Transferase family protein</fullName>
    </recommendedName>
</protein>
<dbReference type="Pfam" id="PF02458">
    <property type="entry name" value="Transferase"/>
    <property type="match status" value="2"/>
</dbReference>
<comment type="caution">
    <text evidence="4">The sequence shown here is derived from an EMBL/GenBank/DDBJ whole genome shotgun (WGS) entry which is preliminary data.</text>
</comment>
<evidence type="ECO:0000313" key="5">
    <source>
        <dbReference type="Proteomes" id="UP001320420"/>
    </source>
</evidence>
<dbReference type="PANTHER" id="PTHR31623">
    <property type="entry name" value="F21J9.9"/>
    <property type="match status" value="1"/>
</dbReference>